<dbReference type="InterPro" id="IPR021359">
    <property type="entry name" value="DUF2812"/>
</dbReference>
<keyword evidence="1" id="KW-0812">Transmembrane</keyword>
<dbReference type="Proteomes" id="UP001519296">
    <property type="component" value="Unassembled WGS sequence"/>
</dbReference>
<reference evidence="2 3" key="1">
    <citation type="submission" date="2018-02" db="EMBL/GenBank/DDBJ databases">
        <title>Draft genome sequence of Streptococcus oricebi CCUG 70868T type strain.</title>
        <authorList>
            <person name="Mendez V."/>
            <person name="Salva-Serra F."/>
            <person name="Jaen-Luchoro D."/>
            <person name="Gonzales-Siles L."/>
            <person name="Karlsson R."/>
            <person name="Engstrom-Jakobsson H."/>
            <person name="Busquets A."/>
            <person name="Gomila M."/>
            <person name="Pineiro-Iglesias B."/>
            <person name="Bennasar-Figueras A."/>
            <person name="Seeger M."/>
            <person name="Moore E."/>
        </authorList>
    </citation>
    <scope>NUCLEOTIDE SEQUENCE [LARGE SCALE GENOMIC DNA]</scope>
    <source>
        <strain evidence="2 3">CCUG 70868</strain>
    </source>
</reference>
<sequence>MMKTKTKWRIFTIADYEKEEKWLRSMHAQGWKFVGFNGLFHFEECQPEDVVYKLDYCQIASEERDSYIQLFTDYGWEYIDTCVNFSYFRKPAKDIQEEEEGDLYNPQSKTMMMQRLARQLVFILLSMIVSGYLFWERLLGHSFGKELMYDAFYILFTALYLYIAWIAVRFAYHYWKLRRDSSHS</sequence>
<protein>
    <recommendedName>
        <fullName evidence="4">DUF2812 domain-containing protein</fullName>
    </recommendedName>
</protein>
<organism evidence="2 3">
    <name type="scientific">Streptococcus oricebi</name>
    <dbReference type="NCBI Taxonomy" id="1547447"/>
    <lineage>
        <taxon>Bacteria</taxon>
        <taxon>Bacillati</taxon>
        <taxon>Bacillota</taxon>
        <taxon>Bacilli</taxon>
        <taxon>Lactobacillales</taxon>
        <taxon>Streptococcaceae</taxon>
        <taxon>Streptococcus</taxon>
    </lineage>
</organism>
<feature type="transmembrane region" description="Helical" evidence="1">
    <location>
        <begin position="116"/>
        <end position="135"/>
    </location>
</feature>
<keyword evidence="1" id="KW-1133">Transmembrane helix</keyword>
<evidence type="ECO:0000256" key="1">
    <source>
        <dbReference type="SAM" id="Phobius"/>
    </source>
</evidence>
<evidence type="ECO:0000313" key="3">
    <source>
        <dbReference type="Proteomes" id="UP001519296"/>
    </source>
</evidence>
<keyword evidence="3" id="KW-1185">Reference proteome</keyword>
<accession>A0ABS5B6C8</accession>
<dbReference type="EMBL" id="PRDG01000005">
    <property type="protein sequence ID" value="MBP2624033.1"/>
    <property type="molecule type" value="Genomic_DNA"/>
</dbReference>
<dbReference type="Pfam" id="PF11193">
    <property type="entry name" value="DUF2812"/>
    <property type="match status" value="1"/>
</dbReference>
<name>A0ABS5B6C8_9STRE</name>
<evidence type="ECO:0008006" key="4">
    <source>
        <dbReference type="Google" id="ProtNLM"/>
    </source>
</evidence>
<proteinExistence type="predicted"/>
<feature type="transmembrane region" description="Helical" evidence="1">
    <location>
        <begin position="151"/>
        <end position="172"/>
    </location>
</feature>
<evidence type="ECO:0000313" key="2">
    <source>
        <dbReference type="EMBL" id="MBP2624033.1"/>
    </source>
</evidence>
<comment type="caution">
    <text evidence="2">The sequence shown here is derived from an EMBL/GenBank/DDBJ whole genome shotgun (WGS) entry which is preliminary data.</text>
</comment>
<gene>
    <name evidence="2" type="ORF">C4K46_08790</name>
</gene>
<keyword evidence="1" id="KW-0472">Membrane</keyword>